<protein>
    <submittedName>
        <fullName evidence="1">Uncharacterized protein</fullName>
    </submittedName>
</protein>
<dbReference type="Proteomes" id="UP000439903">
    <property type="component" value="Unassembled WGS sequence"/>
</dbReference>
<proteinExistence type="predicted"/>
<dbReference type="AlphaFoldDB" id="A0A8H4ETS0"/>
<name>A0A8H4ETS0_GIGMA</name>
<accession>A0A8H4ETS0</accession>
<comment type="caution">
    <text evidence="1">The sequence shown here is derived from an EMBL/GenBank/DDBJ whole genome shotgun (WGS) entry which is preliminary data.</text>
</comment>
<evidence type="ECO:0000313" key="2">
    <source>
        <dbReference type="Proteomes" id="UP000439903"/>
    </source>
</evidence>
<gene>
    <name evidence="1" type="ORF">F8M41_022675</name>
</gene>
<organism evidence="1 2">
    <name type="scientific">Gigaspora margarita</name>
    <dbReference type="NCBI Taxonomy" id="4874"/>
    <lineage>
        <taxon>Eukaryota</taxon>
        <taxon>Fungi</taxon>
        <taxon>Fungi incertae sedis</taxon>
        <taxon>Mucoromycota</taxon>
        <taxon>Glomeromycotina</taxon>
        <taxon>Glomeromycetes</taxon>
        <taxon>Diversisporales</taxon>
        <taxon>Gigasporaceae</taxon>
        <taxon>Gigaspora</taxon>
    </lineage>
</organism>
<sequence>MNYQLLLSLQRTLPPSRPTQLIEYVAPEHGLLITIAQSPLIGLKYHSKQLCFVILELQHSCGVPTRKS</sequence>
<dbReference type="EMBL" id="WTPW01000072">
    <property type="protein sequence ID" value="KAF0552069.1"/>
    <property type="molecule type" value="Genomic_DNA"/>
</dbReference>
<reference evidence="1 2" key="1">
    <citation type="journal article" date="2019" name="Environ. Microbiol.">
        <title>At the nexus of three kingdoms: the genome of the mycorrhizal fungus Gigaspora margarita provides insights into plant, endobacterial and fungal interactions.</title>
        <authorList>
            <person name="Venice F."/>
            <person name="Ghignone S."/>
            <person name="Salvioli di Fossalunga A."/>
            <person name="Amselem J."/>
            <person name="Novero M."/>
            <person name="Xianan X."/>
            <person name="Sedzielewska Toro K."/>
            <person name="Morin E."/>
            <person name="Lipzen A."/>
            <person name="Grigoriev I.V."/>
            <person name="Henrissat B."/>
            <person name="Martin F.M."/>
            <person name="Bonfante P."/>
        </authorList>
    </citation>
    <scope>NUCLEOTIDE SEQUENCE [LARGE SCALE GENOMIC DNA]</scope>
    <source>
        <strain evidence="1 2">BEG34</strain>
    </source>
</reference>
<evidence type="ECO:0000313" key="1">
    <source>
        <dbReference type="EMBL" id="KAF0552069.1"/>
    </source>
</evidence>
<keyword evidence="2" id="KW-1185">Reference proteome</keyword>